<sequence length="111" mass="12037">MADETTEKTPAPKKTTRKPDPVTQLLNEVKAELKHVGDWDVKPIAAGRAEQYDRRASAWGRHYAQHGTLDGLILSLGFEALASLNPAERRHSLVQLAAAALAAVEKLDGGK</sequence>
<dbReference type="GeneID" id="64471668"/>
<feature type="region of interest" description="Disordered" evidence="1">
    <location>
        <begin position="1"/>
        <end position="23"/>
    </location>
</feature>
<gene>
    <name evidence="2" type="primary">43</name>
    <name evidence="2" type="ORF">SEA_ALVY_43</name>
</gene>
<dbReference type="Proteomes" id="UP000327487">
    <property type="component" value="Segment"/>
</dbReference>
<protein>
    <submittedName>
        <fullName evidence="2">Uncharacterized protein</fullName>
    </submittedName>
</protein>
<evidence type="ECO:0000313" key="3">
    <source>
        <dbReference type="Proteomes" id="UP000327487"/>
    </source>
</evidence>
<dbReference type="RefSeq" id="YP_010055737.1">
    <property type="nucleotide sequence ID" value="NC_054669.1"/>
</dbReference>
<dbReference type="KEGG" id="vg:64471668"/>
<evidence type="ECO:0000256" key="1">
    <source>
        <dbReference type="SAM" id="MobiDB-lite"/>
    </source>
</evidence>
<evidence type="ECO:0000313" key="2">
    <source>
        <dbReference type="EMBL" id="QFG12453.1"/>
    </source>
</evidence>
<dbReference type="EMBL" id="MN234208">
    <property type="protein sequence ID" value="QFG12453.1"/>
    <property type="molecule type" value="Genomic_DNA"/>
</dbReference>
<organism evidence="2 3">
    <name type="scientific">Streptomyces phage Alvy</name>
    <dbReference type="NCBI Taxonomy" id="2599888"/>
    <lineage>
        <taxon>Viruses</taxon>
        <taxon>Duplodnaviria</taxon>
        <taxon>Heunggongvirae</taxon>
        <taxon>Uroviricota</taxon>
        <taxon>Caudoviricetes</taxon>
        <taxon>Arquatrovirinae</taxon>
        <taxon>Caelumvirus</taxon>
        <taxon>Caelumvirus alvy</taxon>
    </lineage>
</organism>
<accession>A0A5J6TNJ3</accession>
<keyword evidence="3" id="KW-1185">Reference proteome</keyword>
<proteinExistence type="predicted"/>
<reference evidence="2 3" key="1">
    <citation type="submission" date="2019-07" db="EMBL/GenBank/DDBJ databases">
        <authorList>
            <person name="Zack K."/>
            <person name="Stoner T.H."/>
            <person name="Garlena R.A."/>
            <person name="Russell D.A."/>
            <person name="Pope W.H."/>
            <person name="Jacobs-Sera D."/>
            <person name="Hatfull G.F."/>
        </authorList>
    </citation>
    <scope>NUCLEOTIDE SEQUENCE [LARGE SCALE GENOMIC DNA]</scope>
</reference>
<name>A0A5J6TNJ3_9CAUD</name>